<gene>
    <name evidence="2" type="ORF">JET14_08345</name>
</gene>
<dbReference type="Pfam" id="PF14606">
    <property type="entry name" value="Lipase_GDSL_3"/>
    <property type="match status" value="1"/>
</dbReference>
<dbReference type="Gene3D" id="2.60.120.260">
    <property type="entry name" value="Galactose-binding domain-like"/>
    <property type="match status" value="1"/>
</dbReference>
<evidence type="ECO:0000313" key="3">
    <source>
        <dbReference type="Proteomes" id="UP000596083"/>
    </source>
</evidence>
<dbReference type="Gene3D" id="3.40.50.1110">
    <property type="entry name" value="SGNH hydrolase"/>
    <property type="match status" value="1"/>
</dbReference>
<dbReference type="SUPFAM" id="SSF52266">
    <property type="entry name" value="SGNH hydrolase"/>
    <property type="match status" value="1"/>
</dbReference>
<dbReference type="InterPro" id="IPR036514">
    <property type="entry name" value="SGNH_hydro_sf"/>
</dbReference>
<proteinExistence type="predicted"/>
<sequence>MLSTLSFEAGAKTEQSNFQQYPAKKMNNLAVTTPITGSLLKGILDLEETEFGLLPHRLPAWARAQYPDPQLGFVEAETSGVRLRFRSSATAIELDVLPTRRELVGVPPRPKGVFDLCIDGQLQAQQSAESATLLRTDLSTGTTRREPGIAETLRFANLPDGEKLFEIWLPHNEIVELATMRSDAPIKPDTDAGQPVWLHHGSSISQGSNAASPTGIWPVVASRMENFDLVNLGFGGNALLDPFVSRAMRDTSADLVSVKIGINLVNADLMRLRAFVPAVHGFLDTIRDGHPETPLLVISPIFCPIHENTPGPGTFDLKALAKGEIRFEATGRPDEVNAGKLTLSVIREHLKAIVEQRRTSDRNIHYLDGLALYGEHDHSMLPLPDQLHPEAKAHLLIGRRFAARLKRRWQ</sequence>
<feature type="domain" description="SGNH hydrolase-type esterase" evidence="1">
    <location>
        <begin position="200"/>
        <end position="299"/>
    </location>
</feature>
<reference evidence="2 3" key="1">
    <citation type="submission" date="2020-12" db="EMBL/GenBank/DDBJ databases">
        <authorList>
            <person name="Zheng R.K."/>
            <person name="Sun C.M."/>
        </authorList>
    </citation>
    <scope>NUCLEOTIDE SEQUENCE [LARGE SCALE GENOMIC DNA]</scope>
    <source>
        <strain evidence="2 3">ZRK001</strain>
    </source>
</reference>
<dbReference type="InterPro" id="IPR013830">
    <property type="entry name" value="SGNH_hydro"/>
</dbReference>
<dbReference type="AlphaFoldDB" id="A0A7T7HMV4"/>
<evidence type="ECO:0000313" key="2">
    <source>
        <dbReference type="EMBL" id="QQM32140.1"/>
    </source>
</evidence>
<protein>
    <submittedName>
        <fullName evidence="2">Lipase</fullName>
    </submittedName>
</protein>
<accession>A0A7T7HMV4</accession>
<dbReference type="GO" id="GO:0016788">
    <property type="term" value="F:hydrolase activity, acting on ester bonds"/>
    <property type="evidence" value="ECO:0007669"/>
    <property type="project" value="UniProtKB-ARBA"/>
</dbReference>
<dbReference type="Proteomes" id="UP000596083">
    <property type="component" value="Chromosome"/>
</dbReference>
<organism evidence="2 3">
    <name type="scientific">Martelella lutilitoris</name>
    <dbReference type="NCBI Taxonomy" id="2583532"/>
    <lineage>
        <taxon>Bacteria</taxon>
        <taxon>Pseudomonadati</taxon>
        <taxon>Pseudomonadota</taxon>
        <taxon>Alphaproteobacteria</taxon>
        <taxon>Hyphomicrobiales</taxon>
        <taxon>Aurantimonadaceae</taxon>
        <taxon>Martelella</taxon>
    </lineage>
</organism>
<evidence type="ECO:0000259" key="1">
    <source>
        <dbReference type="Pfam" id="PF14606"/>
    </source>
</evidence>
<dbReference type="KEGG" id="mlut:JET14_08345"/>
<dbReference type="EMBL" id="CP066786">
    <property type="protein sequence ID" value="QQM32140.1"/>
    <property type="molecule type" value="Genomic_DNA"/>
</dbReference>
<name>A0A7T7HMV4_9HYPH</name>
<dbReference type="RefSeq" id="WP_200337604.1">
    <property type="nucleotide sequence ID" value="NZ_CP066786.1"/>
</dbReference>